<feature type="domain" description="Exonuclease" evidence="11">
    <location>
        <begin position="38"/>
        <end position="200"/>
    </location>
</feature>
<dbReference type="CTD" id="40714"/>
<dbReference type="Proteomes" id="UP000694866">
    <property type="component" value="Unplaced"/>
</dbReference>
<dbReference type="GeneID" id="105270591"/>
<comment type="subcellular location">
    <subcellularLocation>
        <location evidence="1">Endoplasmic reticulum membrane</location>
        <topology evidence="1">Multi-pass membrane protein</topology>
    </subcellularLocation>
</comment>
<accession>A0A9R1TJ57</accession>
<evidence type="ECO:0000256" key="2">
    <source>
        <dbReference type="ARBA" id="ARBA00008462"/>
    </source>
</evidence>
<dbReference type="InterPro" id="IPR013520">
    <property type="entry name" value="Ribonucl_H"/>
</dbReference>
<evidence type="ECO:0000313" key="13">
    <source>
        <dbReference type="RefSeq" id="XP_011309928.1"/>
    </source>
</evidence>
<dbReference type="Pfam" id="PF00929">
    <property type="entry name" value="RNase_T"/>
    <property type="match status" value="1"/>
</dbReference>
<dbReference type="CDD" id="cd06135">
    <property type="entry name" value="Orn"/>
    <property type="match status" value="1"/>
</dbReference>
<dbReference type="RefSeq" id="XP_011309928.1">
    <property type="nucleotide sequence ID" value="XM_011311626.1"/>
</dbReference>
<protein>
    <recommendedName>
        <fullName evidence="11">Exonuclease domain-containing protein</fullName>
    </recommendedName>
</protein>
<proteinExistence type="inferred from homology"/>
<evidence type="ECO:0000256" key="8">
    <source>
        <dbReference type="ARBA" id="ARBA00022989"/>
    </source>
</evidence>
<dbReference type="GO" id="GO:0003676">
    <property type="term" value="F:nucleic acid binding"/>
    <property type="evidence" value="ECO:0007669"/>
    <property type="project" value="InterPro"/>
</dbReference>
<evidence type="ECO:0000256" key="3">
    <source>
        <dbReference type="ARBA" id="ARBA00022692"/>
    </source>
</evidence>
<dbReference type="SUPFAM" id="SSF53098">
    <property type="entry name" value="Ribonuclease H-like"/>
    <property type="match status" value="1"/>
</dbReference>
<dbReference type="GO" id="GO:0005789">
    <property type="term" value="C:endoplasmic reticulum membrane"/>
    <property type="evidence" value="ECO:0007669"/>
    <property type="project" value="UniProtKB-SubCell"/>
</dbReference>
<sequence>MFRRIALRDLLQCRLRLNLNNLAGVRRNKTMATSSDQSIVWMDMELSGLDISKDHILELACLVTDEQLNIKSNDFHLIINQPDEVLDSMDEWCTEHHQSTGLTDAVRRSTISLRSAEQQLLTFLKKYVPEKSSPLAGNSIYMDRLFLRTHMKIVDEYLHYRIIDVSTISELANALNKSRLKNCIFFHYFLFFVMLTKLSADILDRLDIFILEIEELQIPQPLLWEYIWCSSLLVSLLGGAAVKKNQIKTLQRYMIGIFVLGFGPLFYAFIYYMFDVWIYLTVGKTDEIQLWQGYPYGFLWYAFILLATQVHACSLLFSWKLLVAWRSRSTKKYQ</sequence>
<evidence type="ECO:0000256" key="5">
    <source>
        <dbReference type="ARBA" id="ARBA00022801"/>
    </source>
</evidence>
<dbReference type="AlphaFoldDB" id="A0A9R1TJ57"/>
<reference evidence="13" key="1">
    <citation type="submission" date="2025-08" db="UniProtKB">
        <authorList>
            <consortium name="RefSeq"/>
        </authorList>
    </citation>
    <scope>IDENTIFICATION</scope>
</reference>
<dbReference type="PANTHER" id="PTHR20955">
    <property type="entry name" value="PROTEIN JAGUNAL HOMOLOG 1"/>
    <property type="match status" value="1"/>
</dbReference>
<dbReference type="InterPro" id="IPR012337">
    <property type="entry name" value="RNaseH-like_sf"/>
</dbReference>
<name>A0A9R1TJ57_9HYME</name>
<organism evidence="12 13">
    <name type="scientific">Fopius arisanus</name>
    <dbReference type="NCBI Taxonomy" id="64838"/>
    <lineage>
        <taxon>Eukaryota</taxon>
        <taxon>Metazoa</taxon>
        <taxon>Ecdysozoa</taxon>
        <taxon>Arthropoda</taxon>
        <taxon>Hexapoda</taxon>
        <taxon>Insecta</taxon>
        <taxon>Pterygota</taxon>
        <taxon>Neoptera</taxon>
        <taxon>Endopterygota</taxon>
        <taxon>Hymenoptera</taxon>
        <taxon>Apocrita</taxon>
        <taxon>Ichneumonoidea</taxon>
        <taxon>Braconidae</taxon>
        <taxon>Opiinae</taxon>
        <taxon>Fopius</taxon>
    </lineage>
</organism>
<dbReference type="NCBIfam" id="NF003765">
    <property type="entry name" value="PRK05359.1"/>
    <property type="match status" value="1"/>
</dbReference>
<keyword evidence="9 10" id="KW-0472">Membrane</keyword>
<evidence type="ECO:0000256" key="4">
    <source>
        <dbReference type="ARBA" id="ARBA00022722"/>
    </source>
</evidence>
<dbReference type="GO" id="GO:0000175">
    <property type="term" value="F:3'-5'-RNA exonuclease activity"/>
    <property type="evidence" value="ECO:0007669"/>
    <property type="project" value="InterPro"/>
</dbReference>
<evidence type="ECO:0000313" key="12">
    <source>
        <dbReference type="Proteomes" id="UP000694866"/>
    </source>
</evidence>
<keyword evidence="6" id="KW-0256">Endoplasmic reticulum</keyword>
<dbReference type="PANTHER" id="PTHR20955:SF1">
    <property type="entry name" value="PROTEIN JAGUNAL HOMOLOG 1"/>
    <property type="match status" value="1"/>
</dbReference>
<dbReference type="GO" id="GO:0007029">
    <property type="term" value="P:endoplasmic reticulum organization"/>
    <property type="evidence" value="ECO:0007669"/>
    <property type="project" value="InterPro"/>
</dbReference>
<keyword evidence="12" id="KW-1185">Reference proteome</keyword>
<dbReference type="InterPro" id="IPR036397">
    <property type="entry name" value="RNaseH_sf"/>
</dbReference>
<dbReference type="SMART" id="SM00479">
    <property type="entry name" value="EXOIII"/>
    <property type="match status" value="1"/>
</dbReference>
<dbReference type="OrthoDB" id="8914197at2759"/>
<keyword evidence="8 10" id="KW-1133">Transmembrane helix</keyword>
<keyword evidence="3 10" id="KW-0812">Transmembrane</keyword>
<feature type="transmembrane region" description="Helical" evidence="10">
    <location>
        <begin position="298"/>
        <end position="322"/>
    </location>
</feature>
<dbReference type="InterPro" id="IPR009787">
    <property type="entry name" value="Jagunal"/>
</dbReference>
<evidence type="ECO:0000259" key="11">
    <source>
        <dbReference type="SMART" id="SM00479"/>
    </source>
</evidence>
<evidence type="ECO:0000256" key="1">
    <source>
        <dbReference type="ARBA" id="ARBA00004477"/>
    </source>
</evidence>
<keyword evidence="7" id="KW-0269">Exonuclease</keyword>
<keyword evidence="5" id="KW-0378">Hydrolase</keyword>
<evidence type="ECO:0000256" key="7">
    <source>
        <dbReference type="ARBA" id="ARBA00022839"/>
    </source>
</evidence>
<dbReference type="InterPro" id="IPR022894">
    <property type="entry name" value="Oligoribonuclease"/>
</dbReference>
<dbReference type="Gene3D" id="3.30.420.10">
    <property type="entry name" value="Ribonuclease H-like superfamily/Ribonuclease H"/>
    <property type="match status" value="1"/>
</dbReference>
<gene>
    <name evidence="13" type="primary">LOC105270591</name>
</gene>
<feature type="transmembrane region" description="Helical" evidence="10">
    <location>
        <begin position="223"/>
        <end position="242"/>
    </location>
</feature>
<feature type="transmembrane region" description="Helical" evidence="10">
    <location>
        <begin position="185"/>
        <end position="203"/>
    </location>
</feature>
<dbReference type="GO" id="GO:0016192">
    <property type="term" value="P:vesicle-mediated transport"/>
    <property type="evidence" value="ECO:0007669"/>
    <property type="project" value="TreeGrafter"/>
</dbReference>
<evidence type="ECO:0000256" key="6">
    <source>
        <dbReference type="ARBA" id="ARBA00022824"/>
    </source>
</evidence>
<comment type="similarity">
    <text evidence="2">Belongs to the jagunal family.</text>
</comment>
<evidence type="ECO:0000256" key="10">
    <source>
        <dbReference type="SAM" id="Phobius"/>
    </source>
</evidence>
<keyword evidence="4" id="KW-0540">Nuclease</keyword>
<dbReference type="KEGG" id="fas:105270591"/>
<dbReference type="Pfam" id="PF07086">
    <property type="entry name" value="Jagunal"/>
    <property type="match status" value="1"/>
</dbReference>
<evidence type="ECO:0000256" key="9">
    <source>
        <dbReference type="ARBA" id="ARBA00023136"/>
    </source>
</evidence>
<feature type="transmembrane region" description="Helical" evidence="10">
    <location>
        <begin position="254"/>
        <end position="274"/>
    </location>
</feature>